<dbReference type="SUPFAM" id="SSF57850">
    <property type="entry name" value="RING/U-box"/>
    <property type="match status" value="2"/>
</dbReference>
<dbReference type="PROSITE" id="PS50089">
    <property type="entry name" value="ZF_RING_2"/>
    <property type="match status" value="2"/>
</dbReference>
<evidence type="ECO:0000313" key="5">
    <source>
        <dbReference type="Proteomes" id="UP001237642"/>
    </source>
</evidence>
<dbReference type="Pfam" id="PF13639">
    <property type="entry name" value="zf-RING_2"/>
    <property type="match status" value="2"/>
</dbReference>
<keyword evidence="2" id="KW-0472">Membrane</keyword>
<organism evidence="4 5">
    <name type="scientific">Heracleum sosnowskyi</name>
    <dbReference type="NCBI Taxonomy" id="360622"/>
    <lineage>
        <taxon>Eukaryota</taxon>
        <taxon>Viridiplantae</taxon>
        <taxon>Streptophyta</taxon>
        <taxon>Embryophyta</taxon>
        <taxon>Tracheophyta</taxon>
        <taxon>Spermatophyta</taxon>
        <taxon>Magnoliopsida</taxon>
        <taxon>eudicotyledons</taxon>
        <taxon>Gunneridae</taxon>
        <taxon>Pentapetalae</taxon>
        <taxon>asterids</taxon>
        <taxon>campanulids</taxon>
        <taxon>Apiales</taxon>
        <taxon>Apiaceae</taxon>
        <taxon>Apioideae</taxon>
        <taxon>apioid superclade</taxon>
        <taxon>Tordylieae</taxon>
        <taxon>Tordyliinae</taxon>
        <taxon>Heracleum</taxon>
    </lineage>
</organism>
<dbReference type="InterPro" id="IPR001841">
    <property type="entry name" value="Znf_RING"/>
</dbReference>
<comment type="caution">
    <text evidence="4">The sequence shown here is derived from an EMBL/GenBank/DDBJ whole genome shotgun (WGS) entry which is preliminary data.</text>
</comment>
<evidence type="ECO:0000256" key="2">
    <source>
        <dbReference type="SAM" id="Phobius"/>
    </source>
</evidence>
<name>A0AAD8MLS7_9APIA</name>
<dbReference type="Proteomes" id="UP001237642">
    <property type="component" value="Unassembled WGS sequence"/>
</dbReference>
<accession>A0AAD8MLS7</accession>
<evidence type="ECO:0000259" key="3">
    <source>
        <dbReference type="PROSITE" id="PS50089"/>
    </source>
</evidence>
<keyword evidence="1" id="KW-0479">Metal-binding</keyword>
<keyword evidence="1" id="KW-0863">Zinc-finger</keyword>
<sequence length="311" mass="34648">MVQDNSNSLIPKLVIVLVAIACVALIVALYHCIRVGWTTQYRDDPPPQQHLTFEEQQSSIENSIAELIPVHKFIKSCLDVEGGNDHTCSICLSEFEEGEELRTLPECSHSFHVSCIDMWFHSHTSCPMCRIDATPSWHGLMHYLESDSERPAGPATRQVASLAFLVTIYHCIVVSCQNISEHDNSDQGLHATVLRLENILFWRSRQERGRAQDHGDTVLGLENSKIELIPRHKFEKGKGILDAECSVCLSEFVEGEEIRTLPECLHSFHVACIDMWLSSHPNCPICRANASPLSSLLGHPCSARSDGVAGV</sequence>
<reference evidence="4" key="1">
    <citation type="submission" date="2023-02" db="EMBL/GenBank/DDBJ databases">
        <title>Genome of toxic invasive species Heracleum sosnowskyi carries increased number of genes despite the absence of recent whole-genome duplications.</title>
        <authorList>
            <person name="Schelkunov M."/>
            <person name="Shtratnikova V."/>
            <person name="Makarenko M."/>
            <person name="Klepikova A."/>
            <person name="Omelchenko D."/>
            <person name="Novikova G."/>
            <person name="Obukhova E."/>
            <person name="Bogdanov V."/>
            <person name="Penin A."/>
            <person name="Logacheva M."/>
        </authorList>
    </citation>
    <scope>NUCLEOTIDE SEQUENCE</scope>
    <source>
        <strain evidence="4">Hsosn_3</strain>
        <tissue evidence="4">Leaf</tissue>
    </source>
</reference>
<evidence type="ECO:0000313" key="4">
    <source>
        <dbReference type="EMBL" id="KAK1378061.1"/>
    </source>
</evidence>
<keyword evidence="4" id="KW-0808">Transferase</keyword>
<keyword evidence="2" id="KW-0812">Transmembrane</keyword>
<dbReference type="GO" id="GO:0008270">
    <property type="term" value="F:zinc ion binding"/>
    <property type="evidence" value="ECO:0007669"/>
    <property type="project" value="UniProtKB-KW"/>
</dbReference>
<dbReference type="CDD" id="cd16461">
    <property type="entry name" value="RING-H2_EL5-like"/>
    <property type="match status" value="2"/>
</dbReference>
<feature type="domain" description="RING-type" evidence="3">
    <location>
        <begin position="88"/>
        <end position="130"/>
    </location>
</feature>
<keyword evidence="5" id="KW-1185">Reference proteome</keyword>
<dbReference type="AlphaFoldDB" id="A0AAD8MLS7"/>
<dbReference type="PANTHER" id="PTHR45676:SF177">
    <property type="entry name" value="RING-TYPE E3 UBIQUITIN TRANSFERASE"/>
    <property type="match status" value="1"/>
</dbReference>
<dbReference type="GO" id="GO:0016567">
    <property type="term" value="P:protein ubiquitination"/>
    <property type="evidence" value="ECO:0007669"/>
    <property type="project" value="TreeGrafter"/>
</dbReference>
<dbReference type="EMBL" id="JAUIZM010000006">
    <property type="protein sequence ID" value="KAK1378061.1"/>
    <property type="molecule type" value="Genomic_DNA"/>
</dbReference>
<feature type="domain" description="RING-type" evidence="3">
    <location>
        <begin position="245"/>
        <end position="287"/>
    </location>
</feature>
<dbReference type="Gene3D" id="3.30.40.10">
    <property type="entry name" value="Zinc/RING finger domain, C3HC4 (zinc finger)"/>
    <property type="match status" value="2"/>
</dbReference>
<dbReference type="PANTHER" id="PTHR45676">
    <property type="entry name" value="RING-H2 FINGER PROTEIN ATL51-RELATED"/>
    <property type="match status" value="1"/>
</dbReference>
<feature type="transmembrane region" description="Helical" evidence="2">
    <location>
        <begin position="13"/>
        <end position="33"/>
    </location>
</feature>
<dbReference type="SMART" id="SM00184">
    <property type="entry name" value="RING"/>
    <property type="match status" value="2"/>
</dbReference>
<proteinExistence type="predicted"/>
<dbReference type="InterPro" id="IPR013083">
    <property type="entry name" value="Znf_RING/FYVE/PHD"/>
</dbReference>
<protein>
    <submittedName>
        <fullName evidence="4">RING-type E3 ubiquitin transferase</fullName>
    </submittedName>
</protein>
<keyword evidence="1" id="KW-0862">Zinc</keyword>
<reference evidence="4" key="2">
    <citation type="submission" date="2023-05" db="EMBL/GenBank/DDBJ databases">
        <authorList>
            <person name="Schelkunov M.I."/>
        </authorList>
    </citation>
    <scope>NUCLEOTIDE SEQUENCE</scope>
    <source>
        <strain evidence="4">Hsosn_3</strain>
        <tissue evidence="4">Leaf</tissue>
    </source>
</reference>
<dbReference type="GO" id="GO:0016740">
    <property type="term" value="F:transferase activity"/>
    <property type="evidence" value="ECO:0007669"/>
    <property type="project" value="UniProtKB-KW"/>
</dbReference>
<gene>
    <name evidence="4" type="ORF">POM88_024805</name>
</gene>
<keyword evidence="2" id="KW-1133">Transmembrane helix</keyword>
<evidence type="ECO:0000256" key="1">
    <source>
        <dbReference type="PROSITE-ProRule" id="PRU00175"/>
    </source>
</evidence>